<dbReference type="AlphaFoldDB" id="A0A3B7MJG9"/>
<evidence type="ECO:0000256" key="4">
    <source>
        <dbReference type="ARBA" id="ARBA00023304"/>
    </source>
</evidence>
<dbReference type="InterPro" id="IPR002034">
    <property type="entry name" value="AIPM/Hcit_synth_CS"/>
</dbReference>
<dbReference type="KEGG" id="pseg:D3H65_10220"/>
<dbReference type="SUPFAM" id="SSF110921">
    <property type="entry name" value="2-isopropylmalate synthase LeuA, allosteric (dimerisation) domain"/>
    <property type="match status" value="1"/>
</dbReference>
<evidence type="ECO:0000313" key="7">
    <source>
        <dbReference type="EMBL" id="AXY74328.1"/>
    </source>
</evidence>
<proteinExistence type="inferred from homology"/>
<dbReference type="RefSeq" id="WP_119050215.1">
    <property type="nucleotide sequence ID" value="NZ_CP032157.1"/>
</dbReference>
<dbReference type="Proteomes" id="UP000263900">
    <property type="component" value="Chromosome"/>
</dbReference>
<dbReference type="InterPro" id="IPR013785">
    <property type="entry name" value="Aldolase_TIM"/>
</dbReference>
<keyword evidence="3" id="KW-0464">Manganese</keyword>
<evidence type="ECO:0000256" key="1">
    <source>
        <dbReference type="ARBA" id="ARBA00022605"/>
    </source>
</evidence>
<protein>
    <submittedName>
        <fullName evidence="7">2-isopropylmalate synthase</fullName>
    </submittedName>
</protein>
<dbReference type="InterPro" id="IPR050073">
    <property type="entry name" value="2-IPM_HCS-like"/>
</dbReference>
<keyword evidence="1" id="KW-0028">Amino-acid biosynthesis</keyword>
<dbReference type="InterPro" id="IPR013709">
    <property type="entry name" value="2-isopropylmalate_synth_dimer"/>
</dbReference>
<dbReference type="Pfam" id="PF00682">
    <property type="entry name" value="HMGL-like"/>
    <property type="match status" value="1"/>
</dbReference>
<dbReference type="InterPro" id="IPR036230">
    <property type="entry name" value="LeuA_allosteric_dom_sf"/>
</dbReference>
<dbReference type="Gene3D" id="3.30.160.740">
    <property type="match status" value="1"/>
</dbReference>
<dbReference type="PROSITE" id="PS00815">
    <property type="entry name" value="AIPM_HOMOCIT_SYNTH_1"/>
    <property type="match status" value="1"/>
</dbReference>
<feature type="domain" description="Pyruvate carboxyltransferase" evidence="6">
    <location>
        <begin position="7"/>
        <end position="269"/>
    </location>
</feature>
<sequence>MSSSRYLEIMDTTLRDGEQTSGVSFTASEKLTIAQLLLTDVKVDRIEIASARVSDGEFAAVKAITKWAKAKGLLHKVEVLTFVDGDVSVQWMQKAGAKVMNLLTKGSLNHLTHQLKKKPEQHFAEVAAVIALARKKGLECNVYLEDWSNGMRHSREYVFQYLDFLQHQPVKRVMLPDTLGVLIPSEVYEFISSIVQRYPGLHFDFHAHNDYDLGTANVLEGIKAGAHGIHLTINGMGERAGNAPLASAIAVLNDFLPTVKTSVVEKSLYTVSKLVETFSGFRIPVNKPVVGENVFTQTAGIHADGDKKNKLYFSDLMPERFGRQRKYALGKTSGKANIENNLAQLGLHLSDPDLKKVTQRIIELGDRKEVVTQADLPYIISDVLNSNTIEEKVTIENYVLTHSKNLNPSVTLKISIEGELFEEHAQGDGQYDAFMNALKKVYKKRKQELPSLTDYAVRIPPGGKSDALCETVITWSYNGKEFITRGLDSDQTVSAIKATQKMLNQI</sequence>
<dbReference type="GO" id="GO:0009098">
    <property type="term" value="P:L-leucine biosynthetic process"/>
    <property type="evidence" value="ECO:0007669"/>
    <property type="project" value="InterPro"/>
</dbReference>
<dbReference type="InterPro" id="IPR000891">
    <property type="entry name" value="PYR_CT"/>
</dbReference>
<dbReference type="Pfam" id="PF22617">
    <property type="entry name" value="HCS_D2"/>
    <property type="match status" value="1"/>
</dbReference>
<evidence type="ECO:0000256" key="2">
    <source>
        <dbReference type="ARBA" id="ARBA00022679"/>
    </source>
</evidence>
<name>A0A3B7MJG9_9BACT</name>
<dbReference type="EMBL" id="CP032157">
    <property type="protein sequence ID" value="AXY74328.1"/>
    <property type="molecule type" value="Genomic_DNA"/>
</dbReference>
<reference evidence="7 8" key="1">
    <citation type="submission" date="2018-09" db="EMBL/GenBank/DDBJ databases">
        <title>Genome sequencing of strain 6GH32-13.</title>
        <authorList>
            <person name="Weon H.-Y."/>
            <person name="Heo J."/>
            <person name="Kwon S.-W."/>
        </authorList>
    </citation>
    <scope>NUCLEOTIDE SEQUENCE [LARGE SCALE GENOMIC DNA]</scope>
    <source>
        <strain evidence="7 8">5GH32-13</strain>
    </source>
</reference>
<dbReference type="OrthoDB" id="9804858at2"/>
<dbReference type="SMART" id="SM00917">
    <property type="entry name" value="LeuA_dimer"/>
    <property type="match status" value="1"/>
</dbReference>
<keyword evidence="4" id="KW-0100">Branched-chain amino acid biosynthesis</keyword>
<dbReference type="Pfam" id="PF08502">
    <property type="entry name" value="LeuA_dimer"/>
    <property type="match status" value="1"/>
</dbReference>
<evidence type="ECO:0000256" key="3">
    <source>
        <dbReference type="ARBA" id="ARBA00023211"/>
    </source>
</evidence>
<dbReference type="Gene3D" id="1.10.238.260">
    <property type="match status" value="1"/>
</dbReference>
<evidence type="ECO:0000256" key="5">
    <source>
        <dbReference type="RuleBase" id="RU003523"/>
    </source>
</evidence>
<keyword evidence="8" id="KW-1185">Reference proteome</keyword>
<dbReference type="InterPro" id="IPR054691">
    <property type="entry name" value="LeuA/HCS_post-cat"/>
</dbReference>
<gene>
    <name evidence="7" type="ORF">D3H65_10220</name>
</gene>
<dbReference type="Gene3D" id="3.20.20.70">
    <property type="entry name" value="Aldolase class I"/>
    <property type="match status" value="1"/>
</dbReference>
<evidence type="ECO:0000313" key="8">
    <source>
        <dbReference type="Proteomes" id="UP000263900"/>
    </source>
</evidence>
<dbReference type="GO" id="GO:0003852">
    <property type="term" value="F:2-isopropylmalate synthase activity"/>
    <property type="evidence" value="ECO:0007669"/>
    <property type="project" value="InterPro"/>
</dbReference>
<dbReference type="PANTHER" id="PTHR10277">
    <property type="entry name" value="HOMOCITRATE SYNTHASE-RELATED"/>
    <property type="match status" value="1"/>
</dbReference>
<dbReference type="PROSITE" id="PS50991">
    <property type="entry name" value="PYR_CT"/>
    <property type="match status" value="1"/>
</dbReference>
<dbReference type="Gene3D" id="3.30.160.340">
    <property type="match status" value="1"/>
</dbReference>
<keyword evidence="2 5" id="KW-0808">Transferase</keyword>
<accession>A0A3B7MJG9</accession>
<dbReference type="SUPFAM" id="SSF51569">
    <property type="entry name" value="Aldolase"/>
    <property type="match status" value="1"/>
</dbReference>
<evidence type="ECO:0000259" key="6">
    <source>
        <dbReference type="PROSITE" id="PS50991"/>
    </source>
</evidence>
<dbReference type="PANTHER" id="PTHR10277:SF57">
    <property type="entry name" value="(R)-CITRAMALATE SYNTHASE CIMA"/>
    <property type="match status" value="1"/>
</dbReference>
<comment type="similarity">
    <text evidence="5">Belongs to the alpha-IPM synthase/homocitrate synthase family.</text>
</comment>
<organism evidence="7 8">
    <name type="scientific">Paraflavitalea soli</name>
    <dbReference type="NCBI Taxonomy" id="2315862"/>
    <lineage>
        <taxon>Bacteria</taxon>
        <taxon>Pseudomonadati</taxon>
        <taxon>Bacteroidota</taxon>
        <taxon>Chitinophagia</taxon>
        <taxon>Chitinophagales</taxon>
        <taxon>Chitinophagaceae</taxon>
        <taxon>Paraflavitalea</taxon>
    </lineage>
</organism>